<name>X0UG84_9ZZZZ</name>
<gene>
    <name evidence="1" type="ORF">S01H1_31016</name>
</gene>
<dbReference type="AlphaFoldDB" id="X0UG84"/>
<feature type="non-terminal residue" evidence="1">
    <location>
        <position position="36"/>
    </location>
</feature>
<evidence type="ECO:0008006" key="2">
    <source>
        <dbReference type="Google" id="ProtNLM"/>
    </source>
</evidence>
<accession>X0UG84</accession>
<sequence length="36" mass="3851">MLVLSRQLMEQIQIGDSVVVTVLEIRGSKVPPGVAS</sequence>
<dbReference type="GO" id="GO:0006109">
    <property type="term" value="P:regulation of carbohydrate metabolic process"/>
    <property type="evidence" value="ECO:0007669"/>
    <property type="project" value="InterPro"/>
</dbReference>
<dbReference type="GO" id="GO:0003723">
    <property type="term" value="F:RNA binding"/>
    <property type="evidence" value="ECO:0007669"/>
    <property type="project" value="InterPro"/>
</dbReference>
<dbReference type="EMBL" id="BARS01019116">
    <property type="protein sequence ID" value="GAF87500.1"/>
    <property type="molecule type" value="Genomic_DNA"/>
</dbReference>
<dbReference type="InterPro" id="IPR036107">
    <property type="entry name" value="CsrA_sf"/>
</dbReference>
<evidence type="ECO:0000313" key="1">
    <source>
        <dbReference type="EMBL" id="GAF87500.1"/>
    </source>
</evidence>
<comment type="caution">
    <text evidence="1">The sequence shown here is derived from an EMBL/GenBank/DDBJ whole genome shotgun (WGS) entry which is preliminary data.</text>
</comment>
<dbReference type="InterPro" id="IPR003751">
    <property type="entry name" value="CsrA"/>
</dbReference>
<reference evidence="1" key="1">
    <citation type="journal article" date="2014" name="Front. Microbiol.">
        <title>High frequency of phylogenetically diverse reductive dehalogenase-homologous genes in deep subseafloor sedimentary metagenomes.</title>
        <authorList>
            <person name="Kawai M."/>
            <person name="Futagami T."/>
            <person name="Toyoda A."/>
            <person name="Takaki Y."/>
            <person name="Nishi S."/>
            <person name="Hori S."/>
            <person name="Arai W."/>
            <person name="Tsubouchi T."/>
            <person name="Morono Y."/>
            <person name="Uchiyama I."/>
            <person name="Ito T."/>
            <person name="Fujiyama A."/>
            <person name="Inagaki F."/>
            <person name="Takami H."/>
        </authorList>
    </citation>
    <scope>NUCLEOTIDE SEQUENCE</scope>
    <source>
        <strain evidence="1">Expedition CK06-06</strain>
    </source>
</reference>
<dbReference type="Gene3D" id="2.60.40.4380">
    <property type="entry name" value="Translational regulator CsrA"/>
    <property type="match status" value="1"/>
</dbReference>
<proteinExistence type="predicted"/>
<dbReference type="SUPFAM" id="SSF117130">
    <property type="entry name" value="CsrA-like"/>
    <property type="match status" value="1"/>
</dbReference>
<dbReference type="GO" id="GO:0006402">
    <property type="term" value="P:mRNA catabolic process"/>
    <property type="evidence" value="ECO:0007669"/>
    <property type="project" value="InterPro"/>
</dbReference>
<dbReference type="Pfam" id="PF02599">
    <property type="entry name" value="CsrA"/>
    <property type="match status" value="1"/>
</dbReference>
<organism evidence="1">
    <name type="scientific">marine sediment metagenome</name>
    <dbReference type="NCBI Taxonomy" id="412755"/>
    <lineage>
        <taxon>unclassified sequences</taxon>
        <taxon>metagenomes</taxon>
        <taxon>ecological metagenomes</taxon>
    </lineage>
</organism>
<protein>
    <recommendedName>
        <fullName evidence="2">Carbon storage regulator</fullName>
    </recommendedName>
</protein>